<evidence type="ECO:0000313" key="2">
    <source>
        <dbReference type="EMBL" id="MBB5127034.1"/>
    </source>
</evidence>
<reference evidence="2 3" key="1">
    <citation type="submission" date="2020-08" db="EMBL/GenBank/DDBJ databases">
        <title>Genomic Encyclopedia of Type Strains, Phase III (KMG-III): the genomes of soil and plant-associated and newly described type strains.</title>
        <authorList>
            <person name="Whitman W."/>
        </authorList>
    </citation>
    <scope>NUCLEOTIDE SEQUENCE [LARGE SCALE GENOMIC DNA]</scope>
    <source>
        <strain evidence="2 3">CECT 3226</strain>
    </source>
</reference>
<evidence type="ECO:0000256" key="1">
    <source>
        <dbReference type="SAM" id="MobiDB-lite"/>
    </source>
</evidence>
<protein>
    <submittedName>
        <fullName evidence="2">Uncharacterized protein</fullName>
    </submittedName>
</protein>
<gene>
    <name evidence="2" type="ORF">FHS32_003776</name>
</gene>
<dbReference type="AlphaFoldDB" id="A0A7W8BSV1"/>
<accession>A0A7W8BSV1</accession>
<organism evidence="2 3">
    <name type="scientific">Streptomyces griseoloalbus</name>
    <dbReference type="NCBI Taxonomy" id="67303"/>
    <lineage>
        <taxon>Bacteria</taxon>
        <taxon>Bacillati</taxon>
        <taxon>Actinomycetota</taxon>
        <taxon>Actinomycetes</taxon>
        <taxon>Kitasatosporales</taxon>
        <taxon>Streptomycetaceae</taxon>
        <taxon>Streptomyces</taxon>
    </lineage>
</organism>
<feature type="compositionally biased region" description="Basic and acidic residues" evidence="1">
    <location>
        <begin position="394"/>
        <end position="409"/>
    </location>
</feature>
<dbReference type="EMBL" id="JACHJE010000008">
    <property type="protein sequence ID" value="MBB5127034.1"/>
    <property type="molecule type" value="Genomic_DNA"/>
</dbReference>
<feature type="region of interest" description="Disordered" evidence="1">
    <location>
        <begin position="384"/>
        <end position="409"/>
    </location>
</feature>
<evidence type="ECO:0000313" key="3">
    <source>
        <dbReference type="Proteomes" id="UP000568022"/>
    </source>
</evidence>
<keyword evidence="3" id="KW-1185">Reference proteome</keyword>
<sequence>MAIMGDVGRSGTHAYRGFRALKRIVHRRALLADIRYRAVVEALYPGRKRDDPTPPHIAQAAKLLCDELDHTPIPGERSRGVVRATTRLTREHVTYGVRFPEWRNGMNTTFFKRMADWGQRAAETEKSNEAFDLAGVAPTQDRTVLFGKRFSVAVYGLLIDSRGPSDDEEALRIEMANEILHGVPDDVRIGRYRLLQDGVNSLAAGVATWATSYLGFNQSLTDAVQYGSATFGVAAGVTAVRHLSVQFLSDKQQEARRQARYWLLSLHAWMIGYVVWGRDAVRTGQYEGLDQLAYVARALATGGAQIRELPRDEVIQGDLQLLIENSERAADGELTTALMRIQGVLRWRSEHLGSAIGNLIAIVHNVPDIADDFHSSLALGAGGFDPPQLPSARSGEDPHRDLTGEPPRN</sequence>
<comment type="caution">
    <text evidence="2">The sequence shown here is derived from an EMBL/GenBank/DDBJ whole genome shotgun (WGS) entry which is preliminary data.</text>
</comment>
<dbReference type="Proteomes" id="UP000568022">
    <property type="component" value="Unassembled WGS sequence"/>
</dbReference>
<name>A0A7W8BSV1_9ACTN</name>
<proteinExistence type="predicted"/>